<dbReference type="InterPro" id="IPR020843">
    <property type="entry name" value="ER"/>
</dbReference>
<dbReference type="Gene3D" id="3.40.50.720">
    <property type="entry name" value="NAD(P)-binding Rossmann-like Domain"/>
    <property type="match status" value="1"/>
</dbReference>
<dbReference type="PANTHER" id="PTHR45033">
    <property type="match status" value="1"/>
</dbReference>
<dbReference type="InterPro" id="IPR013149">
    <property type="entry name" value="ADH-like_C"/>
</dbReference>
<evidence type="ECO:0000313" key="3">
    <source>
        <dbReference type="Proteomes" id="UP000324285"/>
    </source>
</evidence>
<dbReference type="OrthoDB" id="9787435at2"/>
<dbReference type="Proteomes" id="UP000324285">
    <property type="component" value="Chromosome"/>
</dbReference>
<dbReference type="CDD" id="cd08276">
    <property type="entry name" value="MDR7"/>
    <property type="match status" value="1"/>
</dbReference>
<dbReference type="InterPro" id="IPR036291">
    <property type="entry name" value="NAD(P)-bd_dom_sf"/>
</dbReference>
<dbReference type="PANTHER" id="PTHR45033:SF2">
    <property type="entry name" value="ZINC-TYPE ALCOHOL DEHYDROGENASE-LIKE PROTEIN C1773.06C"/>
    <property type="match status" value="1"/>
</dbReference>
<dbReference type="GO" id="GO:0016491">
    <property type="term" value="F:oxidoreductase activity"/>
    <property type="evidence" value="ECO:0007669"/>
    <property type="project" value="InterPro"/>
</dbReference>
<dbReference type="Gene3D" id="3.90.180.10">
    <property type="entry name" value="Medium-chain alcohol dehydrogenases, catalytic domain"/>
    <property type="match status" value="1"/>
</dbReference>
<organism evidence="2 3">
    <name type="scientific">Halomonas binhaiensis</name>
    <dbReference type="NCBI Taxonomy" id="2562282"/>
    <lineage>
        <taxon>Bacteria</taxon>
        <taxon>Pseudomonadati</taxon>
        <taxon>Pseudomonadota</taxon>
        <taxon>Gammaproteobacteria</taxon>
        <taxon>Oceanospirillales</taxon>
        <taxon>Halomonadaceae</taxon>
        <taxon>Halomonas</taxon>
    </lineage>
</organism>
<keyword evidence="3" id="KW-1185">Reference proteome</keyword>
<evidence type="ECO:0000259" key="1">
    <source>
        <dbReference type="SMART" id="SM00829"/>
    </source>
</evidence>
<dbReference type="Pfam" id="PF08240">
    <property type="entry name" value="ADH_N"/>
    <property type="match status" value="1"/>
</dbReference>
<dbReference type="AlphaFoldDB" id="A0A5C1NIW5"/>
<feature type="domain" description="Enoyl reductase (ER)" evidence="1">
    <location>
        <begin position="25"/>
        <end position="351"/>
    </location>
</feature>
<accession>A0A5C1NIW5</accession>
<dbReference type="KEGG" id="hbh:E4T21_20360"/>
<dbReference type="InterPro" id="IPR052711">
    <property type="entry name" value="Zinc_ADH-like"/>
</dbReference>
<dbReference type="SUPFAM" id="SSF51735">
    <property type="entry name" value="NAD(P)-binding Rossmann-fold domains"/>
    <property type="match status" value="1"/>
</dbReference>
<proteinExistence type="predicted"/>
<dbReference type="InterPro" id="IPR011032">
    <property type="entry name" value="GroES-like_sf"/>
</dbReference>
<dbReference type="Pfam" id="PF00107">
    <property type="entry name" value="ADH_zinc_N"/>
    <property type="match status" value="1"/>
</dbReference>
<reference evidence="2" key="1">
    <citation type="submission" date="2021-02" db="EMBL/GenBank/DDBJ databases">
        <title>Strain Y2R2, a novel species of the genus Halomonas.</title>
        <authorList>
            <person name="Huang H."/>
        </authorList>
    </citation>
    <scope>NUCLEOTIDE SEQUENCE</scope>
    <source>
        <strain evidence="2">Y2R2</strain>
    </source>
</reference>
<protein>
    <submittedName>
        <fullName evidence="2">NAD(P)-dependent alcohol dehydrogenase</fullName>
    </submittedName>
</protein>
<dbReference type="EMBL" id="CP038437">
    <property type="protein sequence ID" value="QEM83652.1"/>
    <property type="molecule type" value="Genomic_DNA"/>
</dbReference>
<dbReference type="SMART" id="SM00829">
    <property type="entry name" value="PKS_ER"/>
    <property type="match status" value="1"/>
</dbReference>
<dbReference type="InterPro" id="IPR013154">
    <property type="entry name" value="ADH-like_N"/>
</dbReference>
<evidence type="ECO:0000313" key="2">
    <source>
        <dbReference type="EMBL" id="QEM83652.1"/>
    </source>
</evidence>
<dbReference type="SUPFAM" id="SSF50129">
    <property type="entry name" value="GroES-like"/>
    <property type="match status" value="1"/>
</dbReference>
<sequence>MQQPSFEKQAEEVETFWAYQSTGLGMDHLTRTEIQRRPLAEDEVRIRVAAAATNYRDLALAKGEYLPHMKRPFVPLSEGAGIVTEVGGKVTDLKIGDAVLGHYTRDWLEGEFYVQYHDSKVGGPVDGWLAQEVIMPRRAVLEVPKGWTLEQAASLAVSGVTAWRALGGSKDSLAQLAGQYVLIEGTGNVSLQALDIAAKAGALPVVLTSRPHHQQALLEMGACAVIGPGSLEQRRQWILEVTQGHGVSLAIDVIGGDTLLSLVLPLMREEGRVAIVGFLDSPKVSGDLIGPMLRGMLRLEGVSVGSRQNFVDLLTFMQHHNLRPKIAARYSPDEIQQALTHRVDGLGKIVIVVDPCIAGRAVS</sequence>
<name>A0A5C1NIW5_9GAMM</name>
<gene>
    <name evidence="2" type="ORF">E4T21_20360</name>
</gene>
<dbReference type="RefSeq" id="WP_149286774.1">
    <property type="nucleotide sequence ID" value="NZ_CP038437.2"/>
</dbReference>